<dbReference type="InterPro" id="IPR011990">
    <property type="entry name" value="TPR-like_helical_dom_sf"/>
</dbReference>
<feature type="chain" id="PRO_5019103126" evidence="1">
    <location>
        <begin position="23"/>
        <end position="441"/>
    </location>
</feature>
<keyword evidence="1" id="KW-0732">Signal</keyword>
<evidence type="ECO:0000256" key="1">
    <source>
        <dbReference type="SAM" id="SignalP"/>
    </source>
</evidence>
<evidence type="ECO:0000313" key="3">
    <source>
        <dbReference type="Proteomes" id="UP000270673"/>
    </source>
</evidence>
<dbReference type="Proteomes" id="UP000270673">
    <property type="component" value="Chromosome"/>
</dbReference>
<dbReference type="SMART" id="SM00028">
    <property type="entry name" value="TPR"/>
    <property type="match status" value="2"/>
</dbReference>
<dbReference type="AlphaFoldDB" id="A0A3S9VX10"/>
<dbReference type="OrthoDB" id="1522899at2"/>
<organism evidence="2 3">
    <name type="scientific">Butyricimonas faecalis</name>
    <dbReference type="NCBI Taxonomy" id="2093856"/>
    <lineage>
        <taxon>Bacteria</taxon>
        <taxon>Pseudomonadati</taxon>
        <taxon>Bacteroidota</taxon>
        <taxon>Bacteroidia</taxon>
        <taxon>Bacteroidales</taxon>
        <taxon>Odoribacteraceae</taxon>
        <taxon>Butyricimonas</taxon>
    </lineage>
</organism>
<proteinExistence type="predicted"/>
<protein>
    <submittedName>
        <fullName evidence="2">Uncharacterized protein</fullName>
    </submittedName>
</protein>
<evidence type="ECO:0000313" key="2">
    <source>
        <dbReference type="EMBL" id="AZS31064.1"/>
    </source>
</evidence>
<dbReference type="KEGG" id="buy:D8S85_16890"/>
<keyword evidence="3" id="KW-1185">Reference proteome</keyword>
<dbReference type="Gene3D" id="1.25.40.10">
    <property type="entry name" value="Tetratricopeptide repeat domain"/>
    <property type="match status" value="1"/>
</dbReference>
<name>A0A3S9VX10_9BACT</name>
<reference evidence="2 3" key="1">
    <citation type="submission" date="2018-10" db="EMBL/GenBank/DDBJ databases">
        <title>Butyricimonas faecalis sp. nov., isolated from human faeces and emended description of the genus Butyricimonas.</title>
        <authorList>
            <person name="Le Roy T."/>
            <person name="Van der Smissen P."/>
            <person name="Paquot A."/>
            <person name="Delzenne N."/>
            <person name="Muccioli G."/>
            <person name="Collet J.-F."/>
            <person name="Cani P.D."/>
        </authorList>
    </citation>
    <scope>NUCLEOTIDE SEQUENCE [LARGE SCALE GENOMIC DNA]</scope>
    <source>
        <strain evidence="2 3">H184</strain>
    </source>
</reference>
<sequence length="441" mass="50559">MTMKKIAVIAFGMLLFILPTKAQTLESQYGLDSANTILNASLYTEYWKQKNYEEALPSWRYVFLNAPAFQLNTYIRGEDIIEYMIKKTKKKEYVDTLMMLFDRRLQYMAKKSREGYVLGKKGMAQVKYSNGDINMLKAGFDNLMRAYELEKENTPPQLIHATFDVACGLVQQNQLSQEEFINLYMNFSDFADKRLASGEKGCENFGVCKAALDAIFFESGYADCNTLADLLTQKYEANRDSLPVLKEISSILRRRECTDLPLYAMVAEKIYHQEPNADAAYSLAMMFFSKQDIAKFEQYLKEAINKSDDPKAKADYNYKLAQVYLSRKNYPLAKKYALDALKTNPNLGDAYITIGLAYAVSSNDYEGDEFDKRTVFWAAVDKFVKAKQVDPSLTAKVNEYIERYSPHFPTKDEAFFRDITAGKSVKVGGWINETTIARFRD</sequence>
<feature type="signal peptide" evidence="1">
    <location>
        <begin position="1"/>
        <end position="22"/>
    </location>
</feature>
<dbReference type="EMBL" id="CP032819">
    <property type="protein sequence ID" value="AZS31064.1"/>
    <property type="molecule type" value="Genomic_DNA"/>
</dbReference>
<dbReference type="InterPro" id="IPR019734">
    <property type="entry name" value="TPR_rpt"/>
</dbReference>
<gene>
    <name evidence="2" type="ORF">D8S85_16890</name>
</gene>
<accession>A0A3S9VX10</accession>
<dbReference type="SUPFAM" id="SSF48452">
    <property type="entry name" value="TPR-like"/>
    <property type="match status" value="1"/>
</dbReference>